<evidence type="ECO:0000313" key="3">
    <source>
        <dbReference type="Proteomes" id="UP000020766"/>
    </source>
</evidence>
<dbReference type="EMBL" id="JBOK01000003">
    <property type="protein sequence ID" value="EXU81352.1"/>
    <property type="molecule type" value="Genomic_DNA"/>
</dbReference>
<dbReference type="PATRIC" id="fig|1457173.3.peg.756"/>
<comment type="caution">
    <text evidence="2">The sequence shown here is derived from an EMBL/GenBank/DDBJ whole genome shotgun (WGS) entry which is preliminary data.</text>
</comment>
<proteinExistence type="predicted"/>
<evidence type="ECO:0000256" key="1">
    <source>
        <dbReference type="SAM" id="MobiDB-lite"/>
    </source>
</evidence>
<sequence>MAKKFPIAPAHPERLCWGCDLYCPADDLRCGNGSDRTPHPCEFWGDDWEQMLEGTSSEAVDAPPTQAQIPAHKL</sequence>
<dbReference type="Proteomes" id="UP000020766">
    <property type="component" value="Unassembled WGS sequence"/>
</dbReference>
<organism evidence="2 3">
    <name type="scientific">Comamonas aquatica DA1877</name>
    <dbReference type="NCBI Taxonomy" id="1457173"/>
    <lineage>
        <taxon>Bacteria</taxon>
        <taxon>Pseudomonadati</taxon>
        <taxon>Pseudomonadota</taxon>
        <taxon>Betaproteobacteria</taxon>
        <taxon>Burkholderiales</taxon>
        <taxon>Comamonadaceae</taxon>
        <taxon>Comamonas</taxon>
    </lineage>
</organism>
<evidence type="ECO:0000313" key="2">
    <source>
        <dbReference type="EMBL" id="EXU81352.1"/>
    </source>
</evidence>
<dbReference type="AlphaFoldDB" id="A0A014QDQ6"/>
<accession>A0A014QDQ6</accession>
<dbReference type="Pfam" id="PF11278">
    <property type="entry name" value="DUF3079"/>
    <property type="match status" value="1"/>
</dbReference>
<gene>
    <name evidence="2" type="ORF">AX13_11145</name>
</gene>
<feature type="region of interest" description="Disordered" evidence="1">
    <location>
        <begin position="54"/>
        <end position="74"/>
    </location>
</feature>
<dbReference type="InterPro" id="IPR021430">
    <property type="entry name" value="DUF3079"/>
</dbReference>
<evidence type="ECO:0008006" key="4">
    <source>
        <dbReference type="Google" id="ProtNLM"/>
    </source>
</evidence>
<protein>
    <recommendedName>
        <fullName evidence="4">DUF3079 domain-containing protein</fullName>
    </recommendedName>
</protein>
<reference evidence="2 3" key="1">
    <citation type="submission" date="2014-01" db="EMBL/GenBank/DDBJ databases">
        <title>Interspecies Systems Biology Uncovers Metabolites Affecting C. elegans Gene Expression and Life History Traits.</title>
        <authorList>
            <person name="Watson E."/>
            <person name="Macneil L.T."/>
            <person name="Ritter A.D."/>
            <person name="Yilmaz L.S."/>
            <person name="Rosebrock A.P."/>
            <person name="Caudy A.A."/>
            <person name="Walhout A.J."/>
        </authorList>
    </citation>
    <scope>NUCLEOTIDE SEQUENCE [LARGE SCALE GENOMIC DNA]</scope>
    <source>
        <strain evidence="2 3">DA1877</strain>
    </source>
</reference>
<dbReference type="RefSeq" id="WP_043379334.1">
    <property type="nucleotide sequence ID" value="NZ_JBOK01000003.1"/>
</dbReference>
<name>A0A014QDQ6_9BURK</name>
<keyword evidence="3" id="KW-1185">Reference proteome</keyword>